<organism evidence="1 2">
    <name type="scientific">Natronococcus pandeyae</name>
    <dbReference type="NCBI Taxonomy" id="2055836"/>
    <lineage>
        <taxon>Archaea</taxon>
        <taxon>Methanobacteriati</taxon>
        <taxon>Methanobacteriota</taxon>
        <taxon>Stenosarchaea group</taxon>
        <taxon>Halobacteria</taxon>
        <taxon>Halobacteriales</taxon>
        <taxon>Natrialbaceae</taxon>
        <taxon>Natronococcus</taxon>
    </lineage>
</organism>
<evidence type="ECO:0000313" key="2">
    <source>
        <dbReference type="Proteomes" id="UP000766904"/>
    </source>
</evidence>
<dbReference type="OrthoDB" id="197849at2157"/>
<accession>A0A8J8TPY3</accession>
<reference evidence="1" key="1">
    <citation type="submission" date="2017-11" db="EMBL/GenBank/DDBJ databases">
        <authorList>
            <person name="Kajale S.C."/>
            <person name="Sharma A."/>
        </authorList>
    </citation>
    <scope>NUCLEOTIDE SEQUENCE</scope>
    <source>
        <strain evidence="1">LS1_42</strain>
    </source>
</reference>
<keyword evidence="2" id="KW-1185">Reference proteome</keyword>
<name>A0A8J8TPY3_9EURY</name>
<dbReference type="AlphaFoldDB" id="A0A8J8TPY3"/>
<dbReference type="RefSeq" id="WP_148858570.1">
    <property type="nucleotide sequence ID" value="NZ_PHNJ01000006.1"/>
</dbReference>
<proteinExistence type="predicted"/>
<protein>
    <submittedName>
        <fullName evidence="1">Uncharacterized protein</fullName>
    </submittedName>
</protein>
<evidence type="ECO:0000313" key="1">
    <source>
        <dbReference type="EMBL" id="TYL38256.1"/>
    </source>
</evidence>
<dbReference type="EMBL" id="PHNJ01000006">
    <property type="protein sequence ID" value="TYL38256.1"/>
    <property type="molecule type" value="Genomic_DNA"/>
</dbReference>
<gene>
    <name evidence="1" type="ORF">CV102_13760</name>
</gene>
<dbReference type="Proteomes" id="UP000766904">
    <property type="component" value="Unassembled WGS sequence"/>
</dbReference>
<sequence>MSQFTKEMLAQIDQTTQDEFDLGTREAAKRKEGSRRNAYQKGLREVQDVAGKDAARELAEWIQDEIRTAERFPTARNVRKRGAKICREHGHEISTGSWLGA</sequence>
<comment type="caution">
    <text evidence="1">The sequence shown here is derived from an EMBL/GenBank/DDBJ whole genome shotgun (WGS) entry which is preliminary data.</text>
</comment>